<dbReference type="GO" id="GO:0003676">
    <property type="term" value="F:nucleic acid binding"/>
    <property type="evidence" value="ECO:0007669"/>
    <property type="project" value="InterPro"/>
</dbReference>
<name>A0A183FPD3_HELPZ</name>
<dbReference type="PANTHER" id="PTHR46068">
    <property type="entry name" value="PROTEIN CBG27172"/>
    <property type="match status" value="1"/>
</dbReference>
<gene>
    <name evidence="1" type="ORF">HPBE_LOCUS9460</name>
</gene>
<proteinExistence type="predicted"/>
<evidence type="ECO:0000313" key="2">
    <source>
        <dbReference type="Proteomes" id="UP000050761"/>
    </source>
</evidence>
<dbReference type="Proteomes" id="UP000050761">
    <property type="component" value="Unassembled WGS sequence"/>
</dbReference>
<dbReference type="PANTHER" id="PTHR46068:SF1">
    <property type="entry name" value="TRANSPOSASE IS30-LIKE HTH DOMAIN-CONTAINING PROTEIN"/>
    <property type="match status" value="1"/>
</dbReference>
<accession>A0A3P7ZA30</accession>
<dbReference type="InterPro" id="IPR036397">
    <property type="entry name" value="RNaseH_sf"/>
</dbReference>
<dbReference type="WBParaSite" id="HPBE_0000945901-mRNA-1">
    <property type="protein sequence ID" value="HPBE_0000945901-mRNA-1"/>
    <property type="gene ID" value="HPBE_0000945901"/>
</dbReference>
<dbReference type="AlphaFoldDB" id="A0A183FPD3"/>
<sequence>MVWAGVCATGRTPLVFVERGAKINTDVYLNDILKKEMLPWAQEHFGSTTWTFQQDGAPAHNSKKTQEWCARNLPDFIPASEWPANSPDLNLMDYCVWSILKEKACTERHTTIQGLKSSLEKAWEEIPQATLRAAIESYPKRLQAVIRAKGGHIE</sequence>
<protein>
    <submittedName>
        <fullName evidence="3">DDE_3 domain-containing protein</fullName>
    </submittedName>
</protein>
<reference evidence="3" key="2">
    <citation type="submission" date="2019-09" db="UniProtKB">
        <authorList>
            <consortium name="WormBaseParasite"/>
        </authorList>
    </citation>
    <scope>IDENTIFICATION</scope>
</reference>
<organism evidence="2 3">
    <name type="scientific">Heligmosomoides polygyrus</name>
    <name type="common">Parasitic roundworm</name>
    <dbReference type="NCBI Taxonomy" id="6339"/>
    <lineage>
        <taxon>Eukaryota</taxon>
        <taxon>Metazoa</taxon>
        <taxon>Ecdysozoa</taxon>
        <taxon>Nematoda</taxon>
        <taxon>Chromadorea</taxon>
        <taxon>Rhabditida</taxon>
        <taxon>Rhabditina</taxon>
        <taxon>Rhabditomorpha</taxon>
        <taxon>Strongyloidea</taxon>
        <taxon>Heligmosomidae</taxon>
        <taxon>Heligmosomoides</taxon>
    </lineage>
</organism>
<keyword evidence="2" id="KW-1185">Reference proteome</keyword>
<dbReference type="OrthoDB" id="7951431at2759"/>
<evidence type="ECO:0000313" key="1">
    <source>
        <dbReference type="EMBL" id="VDO80847.1"/>
    </source>
</evidence>
<evidence type="ECO:0000313" key="3">
    <source>
        <dbReference type="WBParaSite" id="HPBE_0000945901-mRNA-1"/>
    </source>
</evidence>
<dbReference type="Gene3D" id="3.30.420.10">
    <property type="entry name" value="Ribonuclease H-like superfamily/Ribonuclease H"/>
    <property type="match status" value="1"/>
</dbReference>
<dbReference type="EMBL" id="UZAH01026445">
    <property type="protein sequence ID" value="VDO80847.1"/>
    <property type="molecule type" value="Genomic_DNA"/>
</dbReference>
<reference evidence="1 2" key="1">
    <citation type="submission" date="2018-11" db="EMBL/GenBank/DDBJ databases">
        <authorList>
            <consortium name="Pathogen Informatics"/>
        </authorList>
    </citation>
    <scope>NUCLEOTIDE SEQUENCE [LARGE SCALE GENOMIC DNA]</scope>
</reference>
<accession>A0A183FPD3</accession>